<dbReference type="SUPFAM" id="SSF52799">
    <property type="entry name" value="(Phosphotyrosine protein) phosphatases II"/>
    <property type="match status" value="1"/>
</dbReference>
<gene>
    <name evidence="2" type="ORF">GCM10009093_00070</name>
</gene>
<name>A0ABN0XZ65_9CAUL</name>
<dbReference type="RefSeq" id="WP_167179118.1">
    <property type="nucleotide sequence ID" value="NZ_BAAAEJ010000001.1"/>
</dbReference>
<dbReference type="Proteomes" id="UP001500791">
    <property type="component" value="Unassembled WGS sequence"/>
</dbReference>
<protein>
    <submittedName>
        <fullName evidence="2">Tyrosine-protein phosphatase</fullName>
    </submittedName>
</protein>
<organism evidence="2 3">
    <name type="scientific">Brevundimonas terrae</name>
    <dbReference type="NCBI Taxonomy" id="363631"/>
    <lineage>
        <taxon>Bacteria</taxon>
        <taxon>Pseudomonadati</taxon>
        <taxon>Pseudomonadota</taxon>
        <taxon>Alphaproteobacteria</taxon>
        <taxon>Caulobacterales</taxon>
        <taxon>Caulobacteraceae</taxon>
        <taxon>Brevundimonas</taxon>
    </lineage>
</organism>
<dbReference type="Gene3D" id="3.90.190.10">
    <property type="entry name" value="Protein tyrosine phosphatase superfamily"/>
    <property type="match status" value="1"/>
</dbReference>
<keyword evidence="3" id="KW-1185">Reference proteome</keyword>
<reference evidence="2 3" key="1">
    <citation type="journal article" date="2019" name="Int. J. Syst. Evol. Microbiol.">
        <title>The Global Catalogue of Microorganisms (GCM) 10K type strain sequencing project: providing services to taxonomists for standard genome sequencing and annotation.</title>
        <authorList>
            <consortium name="The Broad Institute Genomics Platform"/>
            <consortium name="The Broad Institute Genome Sequencing Center for Infectious Disease"/>
            <person name="Wu L."/>
            <person name="Ma J."/>
        </authorList>
    </citation>
    <scope>NUCLEOTIDE SEQUENCE [LARGE SCALE GENOMIC DNA]</scope>
    <source>
        <strain evidence="2 3">JCM 13476</strain>
    </source>
</reference>
<proteinExistence type="predicted"/>
<dbReference type="Pfam" id="PF22741">
    <property type="entry name" value="PTP-NADK"/>
    <property type="match status" value="1"/>
</dbReference>
<comment type="caution">
    <text evidence="2">The sequence shown here is derived from an EMBL/GenBank/DDBJ whole genome shotgun (WGS) entry which is preliminary data.</text>
</comment>
<dbReference type="InterPro" id="IPR055214">
    <property type="entry name" value="PTP-NADK"/>
</dbReference>
<evidence type="ECO:0000313" key="3">
    <source>
        <dbReference type="Proteomes" id="UP001500791"/>
    </source>
</evidence>
<dbReference type="InterPro" id="IPR029021">
    <property type="entry name" value="Prot-tyrosine_phosphatase-like"/>
</dbReference>
<accession>A0ABN0XZ65</accession>
<evidence type="ECO:0000259" key="1">
    <source>
        <dbReference type="Pfam" id="PF22741"/>
    </source>
</evidence>
<dbReference type="EMBL" id="BAAAEJ010000001">
    <property type="protein sequence ID" value="GAA0376890.1"/>
    <property type="molecule type" value="Genomic_DNA"/>
</dbReference>
<sequence>MSSPDLSSPYARFKVQWSYFWGDHAFIRFSFTNAHWIDAKLVRTNQPSPRQLAWWKKQGIKTIINLRGPREEPFYWLEKDACARLGLTLVDAPLDSRDAPLVERILKAREMFETIEYPALLHCKSGADRAGLMGALYRYFHLGQPMAEARNELGRRTLHNREGKTGVLDMFLETYTREIEPKGVDLAQWVQSGEYDSEAMTRDFRSRWWGDLLVERILRRE</sequence>
<feature type="domain" description="DSP-PTPase phosphatase fused to NAD+ Kinase" evidence="1">
    <location>
        <begin position="38"/>
        <end position="156"/>
    </location>
</feature>
<evidence type="ECO:0000313" key="2">
    <source>
        <dbReference type="EMBL" id="GAA0376890.1"/>
    </source>
</evidence>